<dbReference type="PROSITE" id="PS00211">
    <property type="entry name" value="ABC_TRANSPORTER_1"/>
    <property type="match status" value="1"/>
</dbReference>
<evidence type="ECO:0000313" key="6">
    <source>
        <dbReference type="EMBL" id="OUT08388.1"/>
    </source>
</evidence>
<organism evidence="6 7">
    <name type="scientific">Campylobacter concisus</name>
    <dbReference type="NCBI Taxonomy" id="199"/>
    <lineage>
        <taxon>Bacteria</taxon>
        <taxon>Pseudomonadati</taxon>
        <taxon>Campylobacterota</taxon>
        <taxon>Epsilonproteobacteria</taxon>
        <taxon>Campylobacterales</taxon>
        <taxon>Campylobacteraceae</taxon>
        <taxon>Campylobacter</taxon>
    </lineage>
</organism>
<gene>
    <name evidence="6" type="ORF">B9N65_03940</name>
    <name evidence="5" type="ORF">KIC69_00515</name>
</gene>
<dbReference type="InterPro" id="IPR003439">
    <property type="entry name" value="ABC_transporter-like_ATP-bd"/>
</dbReference>
<dbReference type="RefSeq" id="WP_012140336.1">
    <property type="nucleotide sequence ID" value="NZ_CABFLX010000022.1"/>
</dbReference>
<evidence type="ECO:0000256" key="3">
    <source>
        <dbReference type="ARBA" id="ARBA00022840"/>
    </source>
</evidence>
<dbReference type="InterPro" id="IPR003593">
    <property type="entry name" value="AAA+_ATPase"/>
</dbReference>
<dbReference type="EMBL" id="NDYN01000003">
    <property type="protein sequence ID" value="OUT08388.1"/>
    <property type="molecule type" value="Genomic_DNA"/>
</dbReference>
<dbReference type="GO" id="GO:0016887">
    <property type="term" value="F:ATP hydrolysis activity"/>
    <property type="evidence" value="ECO:0007669"/>
    <property type="project" value="InterPro"/>
</dbReference>
<evidence type="ECO:0000313" key="7">
    <source>
        <dbReference type="Proteomes" id="UP000196317"/>
    </source>
</evidence>
<dbReference type="Proteomes" id="UP000824019">
    <property type="component" value="Unassembled WGS sequence"/>
</dbReference>
<keyword evidence="3 6" id="KW-0067">ATP-binding</keyword>
<feature type="domain" description="ABC transporter" evidence="4">
    <location>
        <begin position="2"/>
        <end position="231"/>
    </location>
</feature>
<evidence type="ECO:0000259" key="4">
    <source>
        <dbReference type="PROSITE" id="PS50893"/>
    </source>
</evidence>
<dbReference type="PANTHER" id="PTHR42781:SF8">
    <property type="entry name" value="BICARBONATE TRANSPORT ATP-BINDING PROTEIN CMPC"/>
    <property type="match status" value="1"/>
</dbReference>
<accession>A0A1Y5MII4</accession>
<keyword evidence="1" id="KW-0813">Transport</keyword>
<dbReference type="InterPro" id="IPR017871">
    <property type="entry name" value="ABC_transporter-like_CS"/>
</dbReference>
<dbReference type="Pfam" id="PF00005">
    <property type="entry name" value="ABC_tran"/>
    <property type="match status" value="1"/>
</dbReference>
<dbReference type="AlphaFoldDB" id="A0A1Y5MII4"/>
<dbReference type="SMART" id="SM00382">
    <property type="entry name" value="AAA"/>
    <property type="match status" value="1"/>
</dbReference>
<dbReference type="InterPro" id="IPR050093">
    <property type="entry name" value="ABC_SmlMolc_Importer"/>
</dbReference>
<sequence length="247" mass="27620">MIKIKNLTKSFGDAKILKGINLEIKQNEFCVLLGGSGSGKTTLLNILSGTSELSSGEISMQNKIYTKKISLDKSRQIITQTYSLMPWLSAKDNIKFALKCSGIKDKFEQEKRASKFLELVSLSHKAELFPHSLSGGQKQRVAIARALSLSPEVLFLDEPFSALDPITRTNLQKSLKQMSKTQTTIFVTHDIDEALFLADKIVILHDGVIIKEIINPNFGVHDLKYFELKAKIFDLINGEDNEVEYAI</sequence>
<dbReference type="PROSITE" id="PS50893">
    <property type="entry name" value="ABC_TRANSPORTER_2"/>
    <property type="match status" value="1"/>
</dbReference>
<dbReference type="InterPro" id="IPR027417">
    <property type="entry name" value="P-loop_NTPase"/>
</dbReference>
<comment type="caution">
    <text evidence="6">The sequence shown here is derived from an EMBL/GenBank/DDBJ whole genome shotgun (WGS) entry which is preliminary data.</text>
</comment>
<name>A0A1Y5MII4_9BACT</name>
<evidence type="ECO:0000256" key="2">
    <source>
        <dbReference type="ARBA" id="ARBA00022741"/>
    </source>
</evidence>
<dbReference type="Gene3D" id="3.40.50.300">
    <property type="entry name" value="P-loop containing nucleotide triphosphate hydrolases"/>
    <property type="match status" value="1"/>
</dbReference>
<dbReference type="SUPFAM" id="SSF52540">
    <property type="entry name" value="P-loop containing nucleoside triphosphate hydrolases"/>
    <property type="match status" value="1"/>
</dbReference>
<dbReference type="PANTHER" id="PTHR42781">
    <property type="entry name" value="SPERMIDINE/PUTRESCINE IMPORT ATP-BINDING PROTEIN POTA"/>
    <property type="match status" value="1"/>
</dbReference>
<dbReference type="Proteomes" id="UP000196317">
    <property type="component" value="Unassembled WGS sequence"/>
</dbReference>
<dbReference type="EMBL" id="JAHAKR010000006">
    <property type="protein sequence ID" value="MBS5829299.1"/>
    <property type="molecule type" value="Genomic_DNA"/>
</dbReference>
<dbReference type="GO" id="GO:0005524">
    <property type="term" value="F:ATP binding"/>
    <property type="evidence" value="ECO:0007669"/>
    <property type="project" value="UniProtKB-KW"/>
</dbReference>
<reference evidence="6 7" key="1">
    <citation type="submission" date="2017-04" db="EMBL/GenBank/DDBJ databases">
        <title>Complete genome of Campylobacter concisus ATCC 33237T and draft genomes for an additional eight well characterized C. concisus strains.</title>
        <authorList>
            <person name="Cornelius A.J."/>
            <person name="Miller W.G."/>
            <person name="Lastovica A.J."/>
            <person name="On S.L."/>
            <person name="French N.P."/>
            <person name="Vandenberg O."/>
            <person name="Biggs P.J."/>
        </authorList>
    </citation>
    <scope>NUCLEOTIDE SEQUENCE [LARGE SCALE GENOMIC DNA]</scope>
    <source>
        <strain evidence="6 7">CCUG 19995</strain>
    </source>
</reference>
<evidence type="ECO:0000256" key="1">
    <source>
        <dbReference type="ARBA" id="ARBA00022448"/>
    </source>
</evidence>
<dbReference type="OMA" id="GREHHKT"/>
<reference evidence="5" key="2">
    <citation type="submission" date="2021-02" db="EMBL/GenBank/DDBJ databases">
        <title>Infant gut strain persistence is associated with maternal origin, phylogeny, and functional potential including surface adhesion and iron acquisition.</title>
        <authorList>
            <person name="Lou Y.C."/>
        </authorList>
    </citation>
    <scope>NUCLEOTIDE SEQUENCE</scope>
    <source>
        <strain evidence="5">L3_101_000G1_dasL3_101_000G1_concoct_7_sub</strain>
    </source>
</reference>
<evidence type="ECO:0000313" key="5">
    <source>
        <dbReference type="EMBL" id="MBS5829299.1"/>
    </source>
</evidence>
<protein>
    <submittedName>
        <fullName evidence="5 6">ABC transporter ATP-binding protein</fullName>
    </submittedName>
</protein>
<keyword evidence="2" id="KW-0547">Nucleotide-binding</keyword>
<proteinExistence type="predicted"/>